<dbReference type="RefSeq" id="WP_066256113.1">
    <property type="nucleotide sequence ID" value="NZ_VSKL01000001.1"/>
</dbReference>
<comment type="caution">
    <text evidence="1">The sequence shown here is derived from an EMBL/GenBank/DDBJ whole genome shotgun (WGS) entry which is preliminary data.</text>
</comment>
<dbReference type="Proteomes" id="UP000324358">
    <property type="component" value="Unassembled WGS sequence"/>
</dbReference>
<keyword evidence="2" id="KW-1185">Reference proteome</keyword>
<evidence type="ECO:0000313" key="1">
    <source>
        <dbReference type="EMBL" id="TYB74594.1"/>
    </source>
</evidence>
<sequence>MADLSDVKKLLREVVGANPNLPITATVLSVTGDRCKVKLKSGLELTDVKLKATINDSENYILVTPKANSKVQILSLSGRLDNMTVIKVDEVEKIEIVQGELDIIIDSTDNKVGVKNSVCSLKDLFQEFADLLKQLKVYTPAGPSGTPLPDSILAITQLETKFNQLLK</sequence>
<organism evidence="1 2">
    <name type="scientific">Bizionia algoritergicola</name>
    <dbReference type="NCBI Taxonomy" id="291187"/>
    <lineage>
        <taxon>Bacteria</taxon>
        <taxon>Pseudomonadati</taxon>
        <taxon>Bacteroidota</taxon>
        <taxon>Flavobacteriia</taxon>
        <taxon>Flavobacteriales</taxon>
        <taxon>Flavobacteriaceae</taxon>
        <taxon>Bizionia</taxon>
    </lineage>
</organism>
<reference evidence="1 2" key="1">
    <citation type="submission" date="2019-08" db="EMBL/GenBank/DDBJ databases">
        <title>Genomes of Antarctic Bizionia species.</title>
        <authorList>
            <person name="Bowman J.P."/>
        </authorList>
    </citation>
    <scope>NUCLEOTIDE SEQUENCE [LARGE SCALE GENOMIC DNA]</scope>
    <source>
        <strain evidence="1 2">APA-1</strain>
    </source>
</reference>
<dbReference type="OrthoDB" id="1252911at2"/>
<evidence type="ECO:0000313" key="2">
    <source>
        <dbReference type="Proteomes" id="UP000324358"/>
    </source>
</evidence>
<dbReference type="AlphaFoldDB" id="A0A5D0R261"/>
<proteinExistence type="predicted"/>
<gene>
    <name evidence="1" type="ORF">ES675_00170</name>
</gene>
<accession>A0A5D0R261</accession>
<name>A0A5D0R261_9FLAO</name>
<protein>
    <submittedName>
        <fullName evidence="1">Uncharacterized protein</fullName>
    </submittedName>
</protein>
<dbReference type="EMBL" id="VSKL01000001">
    <property type="protein sequence ID" value="TYB74594.1"/>
    <property type="molecule type" value="Genomic_DNA"/>
</dbReference>